<evidence type="ECO:0000313" key="2">
    <source>
        <dbReference type="Proteomes" id="UP000320653"/>
    </source>
</evidence>
<dbReference type="Proteomes" id="UP000320653">
    <property type="component" value="Unassembled WGS sequence"/>
</dbReference>
<gene>
    <name evidence="1" type="ORF">FHW37_102467</name>
</gene>
<dbReference type="RefSeq" id="WP_145634754.1">
    <property type="nucleotide sequence ID" value="NZ_VIWP01000002.1"/>
</dbReference>
<accession>A0A561R2I3</accession>
<dbReference type="EMBL" id="VIWP01000002">
    <property type="protein sequence ID" value="TWF56828.1"/>
    <property type="molecule type" value="Genomic_DNA"/>
</dbReference>
<dbReference type="AlphaFoldDB" id="A0A561R2I3"/>
<comment type="caution">
    <text evidence="1">The sequence shown here is derived from an EMBL/GenBank/DDBJ whole genome shotgun (WGS) entry which is preliminary data.</text>
</comment>
<proteinExistence type="predicted"/>
<dbReference type="Pfam" id="PF20126">
    <property type="entry name" value="TumE"/>
    <property type="match status" value="1"/>
</dbReference>
<name>A0A561R2I3_9HYPH</name>
<organism evidence="1 2">
    <name type="scientific">Neorhizobium alkalisoli</name>
    <dbReference type="NCBI Taxonomy" id="528178"/>
    <lineage>
        <taxon>Bacteria</taxon>
        <taxon>Pseudomonadati</taxon>
        <taxon>Pseudomonadota</taxon>
        <taxon>Alphaproteobacteria</taxon>
        <taxon>Hyphomicrobiales</taxon>
        <taxon>Rhizobiaceae</taxon>
        <taxon>Rhizobium/Agrobacterium group</taxon>
        <taxon>Neorhizobium</taxon>
    </lineage>
</organism>
<keyword evidence="2" id="KW-1185">Reference proteome</keyword>
<protein>
    <submittedName>
        <fullName evidence="1">Uncharacterized protein</fullName>
    </submittedName>
</protein>
<dbReference type="InterPro" id="IPR045397">
    <property type="entry name" value="TumE-like"/>
</dbReference>
<reference evidence="1 2" key="1">
    <citation type="submission" date="2019-06" db="EMBL/GenBank/DDBJ databases">
        <title>Sorghum-associated microbial communities from plants grown in Nebraska, USA.</title>
        <authorList>
            <person name="Schachtman D."/>
        </authorList>
    </citation>
    <scope>NUCLEOTIDE SEQUENCE [LARGE SCALE GENOMIC DNA]</scope>
    <source>
        <strain evidence="1 2">1225</strain>
    </source>
</reference>
<dbReference type="OrthoDB" id="7451512at2"/>
<evidence type="ECO:0000313" key="1">
    <source>
        <dbReference type="EMBL" id="TWF56828.1"/>
    </source>
</evidence>
<sequence>MKAELLYRSKNVLSDGAIVEMVIWKVPRRVEGSQHFHKYSLFYGYAGSRIVAYDNERGKGDHRHLDGNEEPYEFSTVEALISDFLRDVHVRRQGSR</sequence>